<dbReference type="AlphaFoldDB" id="W4VFD2"/>
<dbReference type="OrthoDB" id="103047at2"/>
<reference evidence="1 2" key="1">
    <citation type="journal article" date="2014" name="Genome Announc.">
        <title>Draft Genome Sequence of the Boron-Tolerant and Moderately Halotolerant Bacterium Gracilibacillus boraciitolerans JCM 21714T.</title>
        <authorList>
            <person name="Ahmed I."/>
            <person name="Oshima K."/>
            <person name="Suda W."/>
            <person name="Kitamura K."/>
            <person name="Iida T."/>
            <person name="Ohmori Y."/>
            <person name="Fujiwara T."/>
            <person name="Hattori M."/>
            <person name="Ohkuma M."/>
        </authorList>
    </citation>
    <scope>NUCLEOTIDE SEQUENCE [LARGE SCALE GENOMIC DNA]</scope>
    <source>
        <strain evidence="1 2">JCM 21714</strain>
    </source>
</reference>
<dbReference type="EMBL" id="BAVS01000003">
    <property type="protein sequence ID" value="GAE92115.1"/>
    <property type="molecule type" value="Genomic_DNA"/>
</dbReference>
<dbReference type="Proteomes" id="UP000019102">
    <property type="component" value="Unassembled WGS sequence"/>
</dbReference>
<evidence type="ECO:0000313" key="2">
    <source>
        <dbReference type="Proteomes" id="UP000019102"/>
    </source>
</evidence>
<keyword evidence="2" id="KW-1185">Reference proteome</keyword>
<organism evidence="1 2">
    <name type="scientific">Gracilibacillus boraciitolerans JCM 21714</name>
    <dbReference type="NCBI Taxonomy" id="1298598"/>
    <lineage>
        <taxon>Bacteria</taxon>
        <taxon>Bacillati</taxon>
        <taxon>Bacillota</taxon>
        <taxon>Bacilli</taxon>
        <taxon>Bacillales</taxon>
        <taxon>Bacillaceae</taxon>
        <taxon>Gracilibacillus</taxon>
    </lineage>
</organism>
<comment type="caution">
    <text evidence="1">The sequence shown here is derived from an EMBL/GenBank/DDBJ whole genome shotgun (WGS) entry which is preliminary data.</text>
</comment>
<dbReference type="STRING" id="1298598.JCM21714_1096"/>
<name>W4VFD2_9BACI</name>
<protein>
    <submittedName>
        <fullName evidence="1">Uncharacterized protein</fullName>
    </submittedName>
</protein>
<gene>
    <name evidence="1" type="ORF">JCM21714_1096</name>
</gene>
<proteinExistence type="predicted"/>
<sequence length="86" mass="10037">MYTEKGMTEWQPGQLEMKTPNKVERFLAKHNPYKKEAEAFFHAVETGDRSKILSDYEEAWHSFKVALAAEKSISEKRLVDMNEISE</sequence>
<dbReference type="Gene3D" id="3.30.360.10">
    <property type="entry name" value="Dihydrodipicolinate Reductase, domain 2"/>
    <property type="match status" value="1"/>
</dbReference>
<accession>W4VFD2</accession>
<evidence type="ECO:0000313" key="1">
    <source>
        <dbReference type="EMBL" id="GAE92115.1"/>
    </source>
</evidence>